<feature type="domain" description="Secretion system C-terminal sorting" evidence="4">
    <location>
        <begin position="599"/>
        <end position="667"/>
    </location>
</feature>
<feature type="signal peptide" evidence="3">
    <location>
        <begin position="1"/>
        <end position="23"/>
    </location>
</feature>
<dbReference type="RefSeq" id="WP_225696842.1">
    <property type="nucleotide sequence ID" value="NZ_JAIXNE010000001.1"/>
</dbReference>
<feature type="chain" id="PRO_5040927533" evidence="3">
    <location>
        <begin position="24"/>
        <end position="676"/>
    </location>
</feature>
<dbReference type="Proteomes" id="UP001139409">
    <property type="component" value="Unassembled WGS sequence"/>
</dbReference>
<evidence type="ECO:0000313" key="6">
    <source>
        <dbReference type="Proteomes" id="UP001139409"/>
    </source>
</evidence>
<dbReference type="AlphaFoldDB" id="A0A9X1HKT9"/>
<evidence type="ECO:0000256" key="2">
    <source>
        <dbReference type="ARBA" id="ARBA00022801"/>
    </source>
</evidence>
<dbReference type="CDD" id="cd00146">
    <property type="entry name" value="PKD"/>
    <property type="match status" value="1"/>
</dbReference>
<dbReference type="InterPro" id="IPR029058">
    <property type="entry name" value="AB_hydrolase_fold"/>
</dbReference>
<evidence type="ECO:0000256" key="1">
    <source>
        <dbReference type="ARBA" id="ARBA00022729"/>
    </source>
</evidence>
<dbReference type="NCBIfam" id="TIGR04183">
    <property type="entry name" value="Por_Secre_tail"/>
    <property type="match status" value="1"/>
</dbReference>
<accession>A0A9X1HKT9</accession>
<proteinExistence type="predicted"/>
<evidence type="ECO:0000256" key="3">
    <source>
        <dbReference type="SAM" id="SignalP"/>
    </source>
</evidence>
<keyword evidence="6" id="KW-1185">Reference proteome</keyword>
<dbReference type="InterPro" id="IPR026444">
    <property type="entry name" value="Secre_tail"/>
</dbReference>
<reference evidence="5" key="1">
    <citation type="submission" date="2021-09" db="EMBL/GenBank/DDBJ databases">
        <title>Fulvivirga sp. isolated from coastal sediment.</title>
        <authorList>
            <person name="Yu H."/>
        </authorList>
    </citation>
    <scope>NUCLEOTIDE SEQUENCE</scope>
    <source>
        <strain evidence="5">1062</strain>
    </source>
</reference>
<dbReference type="Pfam" id="PF22352">
    <property type="entry name" value="K319L-like_PKD"/>
    <property type="match status" value="1"/>
</dbReference>
<dbReference type="InterPro" id="IPR013783">
    <property type="entry name" value="Ig-like_fold"/>
</dbReference>
<dbReference type="PANTHER" id="PTHR43037:SF5">
    <property type="entry name" value="FERULOYL ESTERASE"/>
    <property type="match status" value="1"/>
</dbReference>
<organism evidence="5 6">
    <name type="scientific">Fulvivirga sedimenti</name>
    <dbReference type="NCBI Taxonomy" id="2879465"/>
    <lineage>
        <taxon>Bacteria</taxon>
        <taxon>Pseudomonadati</taxon>
        <taxon>Bacteroidota</taxon>
        <taxon>Cytophagia</taxon>
        <taxon>Cytophagales</taxon>
        <taxon>Fulvivirgaceae</taxon>
        <taxon>Fulvivirga</taxon>
    </lineage>
</organism>
<dbReference type="GO" id="GO:0016787">
    <property type="term" value="F:hydrolase activity"/>
    <property type="evidence" value="ECO:0007669"/>
    <property type="project" value="UniProtKB-KW"/>
</dbReference>
<dbReference type="Gene3D" id="3.40.50.1820">
    <property type="entry name" value="alpha/beta hydrolase"/>
    <property type="match status" value="1"/>
</dbReference>
<comment type="caution">
    <text evidence="5">The sequence shown here is derived from an EMBL/GenBank/DDBJ whole genome shotgun (WGS) entry which is preliminary data.</text>
</comment>
<dbReference type="EMBL" id="JAIXNE010000001">
    <property type="protein sequence ID" value="MCA6073731.1"/>
    <property type="molecule type" value="Genomic_DNA"/>
</dbReference>
<dbReference type="PANTHER" id="PTHR43037">
    <property type="entry name" value="UNNAMED PRODUCT-RELATED"/>
    <property type="match status" value="1"/>
</dbReference>
<name>A0A9X1HKT9_9BACT</name>
<gene>
    <name evidence="5" type="ORF">LDX50_02575</name>
</gene>
<keyword evidence="2" id="KW-0378">Hydrolase</keyword>
<dbReference type="SUPFAM" id="SSF53474">
    <property type="entry name" value="alpha/beta-Hydrolases"/>
    <property type="match status" value="1"/>
</dbReference>
<dbReference type="Pfam" id="PF18962">
    <property type="entry name" value="Por_Secre_tail"/>
    <property type="match status" value="1"/>
</dbReference>
<dbReference type="InterPro" id="IPR050955">
    <property type="entry name" value="Plant_Biomass_Hydrol_Est"/>
</dbReference>
<keyword evidence="1 3" id="KW-0732">Signal</keyword>
<evidence type="ECO:0000259" key="4">
    <source>
        <dbReference type="Pfam" id="PF18962"/>
    </source>
</evidence>
<sequence length="676" mass="75043">MLKLAINIFLLAAVCALSNVSVAQINFVEKSCTNCGTYQGRYFIYLPSGYDINKPGGYPLIVHLHGQSQAERVINNVTYPPNPLGVGLGYELRNNRRTVFDQYEGDFIIALPAEQSTEDWDVDNNKLFLDYLKGNPAYNIDENRVFFVGVSMGAKGSWDYAMKYPEDVAAIVPLMGGSNPIYEYCNMVNIPVWAFHGTFDGNFPIAGDSPAGRYGPIKSFNTIESECTPNVPYELVVLESIRHQGWNEIAGGTSGFDIFEWLLQINGTIDDNGQRAVPIIEGSPIINIGPDRTFVAPISKVTVDAYVFDPDGGPVTNLSWNITPSATITQFGRRVEITDLAANDYTLTLTAIDNDGQSKSKSVTLSVVNSVSPTTPLIDRVELYEQVGNTNNFQFVTNLGDYQNLVLNNLGEFRLRVFGNSETTRATVGLSDNHNLTSWNTPFYMGGINGGNPVFIPEEGRFTLNVFGRTGNNEFSEGTPGPTRQFIMEISLNPLPVKFIGFNGKSTLNGVNLKWLTTDEENNSHFEVYRKREGGEFQKLGEVPRTSNPSLINEYGFTDYEAEGGIFYYQVKSVDFDGHFDLTEIIRVDVESAKNQYYLYPNPVVNTTLSIRIPDAKVGKPIQITVRNASGKEVGLMETSGINQVQQLDVSNLPSGLYHTRIFQDGEVHTLRFIRK</sequence>
<dbReference type="Gene3D" id="2.60.40.10">
    <property type="entry name" value="Immunoglobulins"/>
    <property type="match status" value="2"/>
</dbReference>
<evidence type="ECO:0000313" key="5">
    <source>
        <dbReference type="EMBL" id="MCA6073731.1"/>
    </source>
</evidence>
<dbReference type="InterPro" id="IPR035986">
    <property type="entry name" value="PKD_dom_sf"/>
</dbReference>
<protein>
    <submittedName>
        <fullName evidence="5">T9SS type A sorting domain-containing protein</fullName>
    </submittedName>
</protein>
<dbReference type="SUPFAM" id="SSF49299">
    <property type="entry name" value="PKD domain"/>
    <property type="match status" value="1"/>
</dbReference>